<name>A0A6M3LN47_9ZZZZ</name>
<organism evidence="1">
    <name type="scientific">viral metagenome</name>
    <dbReference type="NCBI Taxonomy" id="1070528"/>
    <lineage>
        <taxon>unclassified sequences</taxon>
        <taxon>metagenomes</taxon>
        <taxon>organismal metagenomes</taxon>
    </lineage>
</organism>
<gene>
    <name evidence="1" type="ORF">MM415B08653_0010</name>
</gene>
<proteinExistence type="predicted"/>
<dbReference type="EMBL" id="MT143401">
    <property type="protein sequence ID" value="QJA96450.1"/>
    <property type="molecule type" value="Genomic_DNA"/>
</dbReference>
<evidence type="ECO:0000313" key="1">
    <source>
        <dbReference type="EMBL" id="QJA96450.1"/>
    </source>
</evidence>
<dbReference type="AlphaFoldDB" id="A0A6M3LN47"/>
<protein>
    <submittedName>
        <fullName evidence="1">Uncharacterized protein</fullName>
    </submittedName>
</protein>
<accession>A0A6M3LN47</accession>
<reference evidence="1" key="1">
    <citation type="submission" date="2020-03" db="EMBL/GenBank/DDBJ databases">
        <title>The deep terrestrial virosphere.</title>
        <authorList>
            <person name="Holmfeldt K."/>
            <person name="Nilsson E."/>
            <person name="Simone D."/>
            <person name="Lopez-Fernandez M."/>
            <person name="Wu X."/>
            <person name="de Brujin I."/>
            <person name="Lundin D."/>
            <person name="Andersson A."/>
            <person name="Bertilsson S."/>
            <person name="Dopson M."/>
        </authorList>
    </citation>
    <scope>NUCLEOTIDE SEQUENCE</scope>
    <source>
        <strain evidence="1">MM415B08653</strain>
    </source>
</reference>
<sequence length="67" mass="7457">MGERNIKVSIVIEEADKVISKYLLIETAKPIKGKNGKTTLAHYQPAPDNTVVKPFSKNYIDISALKK</sequence>